<dbReference type="CDD" id="cd02947">
    <property type="entry name" value="TRX_family"/>
    <property type="match status" value="1"/>
</dbReference>
<dbReference type="InterPro" id="IPR036249">
    <property type="entry name" value="Thioredoxin-like_sf"/>
</dbReference>
<evidence type="ECO:0000313" key="2">
    <source>
        <dbReference type="EMBL" id="SVE15922.1"/>
    </source>
</evidence>
<dbReference type="AlphaFoldDB" id="A0A383B7E7"/>
<dbReference type="EMBL" id="UINC01198110">
    <property type="protein sequence ID" value="SVE15922.1"/>
    <property type="molecule type" value="Genomic_DNA"/>
</dbReference>
<dbReference type="SUPFAM" id="SSF52833">
    <property type="entry name" value="Thioredoxin-like"/>
    <property type="match status" value="1"/>
</dbReference>
<feature type="domain" description="Thioredoxin-like fold" evidence="1">
    <location>
        <begin position="22"/>
        <end position="107"/>
    </location>
</feature>
<accession>A0A383B7E7</accession>
<protein>
    <recommendedName>
        <fullName evidence="1">Thioredoxin-like fold domain-containing protein</fullName>
    </recommendedName>
</protein>
<proteinExistence type="predicted"/>
<gene>
    <name evidence="2" type="ORF">METZ01_LOCUS468776</name>
</gene>
<dbReference type="InterPro" id="IPR012336">
    <property type="entry name" value="Thioredoxin-like_fold"/>
</dbReference>
<name>A0A383B7E7_9ZZZZ</name>
<organism evidence="2">
    <name type="scientific">marine metagenome</name>
    <dbReference type="NCBI Taxonomy" id="408172"/>
    <lineage>
        <taxon>unclassified sequences</taxon>
        <taxon>metagenomes</taxon>
        <taxon>ecological metagenomes</taxon>
    </lineage>
</organism>
<sequence length="123" mass="14535">MKKILLTLFFLLFAFPVSALEMLMAHNPSCHICQNFIKEVAGDYNESEEAKYLPLVIINVYKQPEWFKEAYAENRIKQIRGTPTFIIWNGRKELSRLTGYSNKEDFYIRINIFIEESKLDYAN</sequence>
<dbReference type="Pfam" id="PF13098">
    <property type="entry name" value="Thioredoxin_2"/>
    <property type="match status" value="1"/>
</dbReference>
<dbReference type="Gene3D" id="3.40.30.10">
    <property type="entry name" value="Glutaredoxin"/>
    <property type="match status" value="1"/>
</dbReference>
<reference evidence="2" key="1">
    <citation type="submission" date="2018-05" db="EMBL/GenBank/DDBJ databases">
        <authorList>
            <person name="Lanie J.A."/>
            <person name="Ng W.-L."/>
            <person name="Kazmierczak K.M."/>
            <person name="Andrzejewski T.M."/>
            <person name="Davidsen T.M."/>
            <person name="Wayne K.J."/>
            <person name="Tettelin H."/>
            <person name="Glass J.I."/>
            <person name="Rusch D."/>
            <person name="Podicherti R."/>
            <person name="Tsui H.-C.T."/>
            <person name="Winkler M.E."/>
        </authorList>
    </citation>
    <scope>NUCLEOTIDE SEQUENCE</scope>
</reference>
<evidence type="ECO:0000259" key="1">
    <source>
        <dbReference type="Pfam" id="PF13098"/>
    </source>
</evidence>